<dbReference type="PANTHER" id="PTHR18919">
    <property type="entry name" value="ACETYL-COA C-ACYLTRANSFERASE"/>
    <property type="match status" value="1"/>
</dbReference>
<dbReference type="CDD" id="cd00751">
    <property type="entry name" value="thiolase"/>
    <property type="match status" value="1"/>
</dbReference>
<dbReference type="Pfam" id="PF02803">
    <property type="entry name" value="Thiolase_C"/>
    <property type="match status" value="1"/>
</dbReference>
<dbReference type="Pfam" id="PF00108">
    <property type="entry name" value="Thiolase_N"/>
    <property type="match status" value="1"/>
</dbReference>
<organism evidence="9 10">
    <name type="scientific">Lysinibacillus parviboronicapiens</name>
    <dbReference type="NCBI Taxonomy" id="436516"/>
    <lineage>
        <taxon>Bacteria</taxon>
        <taxon>Bacillati</taxon>
        <taxon>Bacillota</taxon>
        <taxon>Bacilli</taxon>
        <taxon>Bacillales</taxon>
        <taxon>Bacillaceae</taxon>
        <taxon>Lysinibacillus</taxon>
    </lineage>
</organism>
<dbReference type="PROSITE" id="PS00737">
    <property type="entry name" value="THIOLASE_2"/>
    <property type="match status" value="1"/>
</dbReference>
<evidence type="ECO:0000259" key="7">
    <source>
        <dbReference type="Pfam" id="PF00108"/>
    </source>
</evidence>
<dbReference type="PROSITE" id="PS00099">
    <property type="entry name" value="THIOLASE_3"/>
    <property type="match status" value="1"/>
</dbReference>
<comment type="similarity">
    <text evidence="1 6">Belongs to the thiolase-like superfamily. Thiolase family.</text>
</comment>
<dbReference type="RefSeq" id="WP_354471887.1">
    <property type="nucleotide sequence ID" value="NZ_JBEPSB010000009.1"/>
</dbReference>
<dbReference type="PANTHER" id="PTHR18919:SF107">
    <property type="entry name" value="ACETYL-COA ACETYLTRANSFERASE, CYTOSOLIC"/>
    <property type="match status" value="1"/>
</dbReference>
<dbReference type="InterPro" id="IPR020617">
    <property type="entry name" value="Thiolase_C"/>
</dbReference>
<feature type="domain" description="Thiolase N-terminal" evidence="7">
    <location>
        <begin position="4"/>
        <end position="264"/>
    </location>
</feature>
<dbReference type="InterPro" id="IPR016039">
    <property type="entry name" value="Thiolase-like"/>
</dbReference>
<evidence type="ECO:0000313" key="10">
    <source>
        <dbReference type="Proteomes" id="UP001549363"/>
    </source>
</evidence>
<evidence type="ECO:0000256" key="2">
    <source>
        <dbReference type="ARBA" id="ARBA00012705"/>
    </source>
</evidence>
<proteinExistence type="inferred from homology"/>
<gene>
    <name evidence="9" type="ORF">ABIA69_002327</name>
</gene>
<dbReference type="Proteomes" id="UP001549363">
    <property type="component" value="Unassembled WGS sequence"/>
</dbReference>
<comment type="caution">
    <text evidence="9">The sequence shown here is derived from an EMBL/GenBank/DDBJ whole genome shotgun (WGS) entry which is preliminary data.</text>
</comment>
<keyword evidence="10" id="KW-1185">Reference proteome</keyword>
<dbReference type="Gene3D" id="3.40.47.10">
    <property type="match status" value="2"/>
</dbReference>
<evidence type="ECO:0000313" key="9">
    <source>
        <dbReference type="EMBL" id="MET4561182.1"/>
    </source>
</evidence>
<dbReference type="InterPro" id="IPR020610">
    <property type="entry name" value="Thiolase_AS"/>
</dbReference>
<feature type="domain" description="Thiolase C-terminal" evidence="8">
    <location>
        <begin position="273"/>
        <end position="393"/>
    </location>
</feature>
<accession>A0ABV2PJQ8</accession>
<dbReference type="InterPro" id="IPR002155">
    <property type="entry name" value="Thiolase"/>
</dbReference>
<dbReference type="InterPro" id="IPR020613">
    <property type="entry name" value="Thiolase_CS"/>
</dbReference>
<sequence>MKEVVIVEGIRTAIGKLGGSLINETADILGSIVIRELLNRTQLDPSLIEEVILGQAKQSADQSNVARLASLRAELPISVPGYTVHRQCGSGLQSINNAAQQIALGYSDIIIAGGTESMSTAPYYLRNARYGYGVGNAVMLDPNTESQPGSQPFEVYGITTMGETAENLAEKYSISREEQDAFAHRSQERTAQAIRAGYFDKQIVPYEVKKRKSVEIFEKDEHPFLTSQEKLSTLKPVFRKGGSVTAGNSSGRNDGAAALLIMSNEKALELGYKPKVKILAQAAAGVDPSIMGIGPVPATLKALKQANLSIQDIDIIELNEAFAAQSIAVINELGLDINRVNPNGGAIAMGHPIGATGAILMTKLIHELERTGKRYGLVTLCIAGGLGVSTIVENCQA</sequence>
<evidence type="ECO:0000256" key="5">
    <source>
        <dbReference type="ARBA" id="ARBA00030755"/>
    </source>
</evidence>
<reference evidence="9 10" key="1">
    <citation type="submission" date="2024-06" db="EMBL/GenBank/DDBJ databases">
        <title>Sorghum-associated microbial communities from plants grown in Nebraska, USA.</title>
        <authorList>
            <person name="Schachtman D."/>
        </authorList>
    </citation>
    <scope>NUCLEOTIDE SEQUENCE [LARGE SCALE GENOMIC DNA]</scope>
    <source>
        <strain evidence="9 10">736</strain>
    </source>
</reference>
<keyword evidence="3 6" id="KW-0808">Transferase</keyword>
<dbReference type="EC" id="2.3.1.9" evidence="2"/>
<dbReference type="SUPFAM" id="SSF53901">
    <property type="entry name" value="Thiolase-like"/>
    <property type="match status" value="2"/>
</dbReference>
<protein>
    <recommendedName>
        <fullName evidence="2">acetyl-CoA C-acetyltransferase</fullName>
        <ecNumber evidence="2">2.3.1.9</ecNumber>
    </recommendedName>
    <alternativeName>
        <fullName evidence="5">Acetoacetyl-CoA thiolase</fullName>
    </alternativeName>
</protein>
<dbReference type="EMBL" id="JBEPSB010000009">
    <property type="protein sequence ID" value="MET4561182.1"/>
    <property type="molecule type" value="Genomic_DNA"/>
</dbReference>
<name>A0ABV2PJQ8_9BACI</name>
<dbReference type="InterPro" id="IPR020616">
    <property type="entry name" value="Thiolase_N"/>
</dbReference>
<dbReference type="PIRSF" id="PIRSF000429">
    <property type="entry name" value="Ac-CoA_Ac_transf"/>
    <property type="match status" value="1"/>
</dbReference>
<evidence type="ECO:0000256" key="6">
    <source>
        <dbReference type="RuleBase" id="RU003557"/>
    </source>
</evidence>
<dbReference type="NCBIfam" id="TIGR01930">
    <property type="entry name" value="AcCoA-C-Actrans"/>
    <property type="match status" value="1"/>
</dbReference>
<evidence type="ECO:0000256" key="1">
    <source>
        <dbReference type="ARBA" id="ARBA00010982"/>
    </source>
</evidence>
<dbReference type="GO" id="GO:0003985">
    <property type="term" value="F:acetyl-CoA C-acetyltransferase activity"/>
    <property type="evidence" value="ECO:0007669"/>
    <property type="project" value="UniProtKB-EC"/>
</dbReference>
<keyword evidence="4 6" id="KW-0012">Acyltransferase</keyword>
<evidence type="ECO:0000256" key="4">
    <source>
        <dbReference type="ARBA" id="ARBA00023315"/>
    </source>
</evidence>
<evidence type="ECO:0000259" key="8">
    <source>
        <dbReference type="Pfam" id="PF02803"/>
    </source>
</evidence>
<evidence type="ECO:0000256" key="3">
    <source>
        <dbReference type="ARBA" id="ARBA00022679"/>
    </source>
</evidence>